<dbReference type="SMART" id="SM00382">
    <property type="entry name" value="AAA"/>
    <property type="match status" value="1"/>
</dbReference>
<dbReference type="PANTHER" id="PTHR24221:SF654">
    <property type="entry name" value="ATP-BINDING CASSETTE SUB-FAMILY B MEMBER 6"/>
    <property type="match status" value="1"/>
</dbReference>
<comment type="subcellular location">
    <subcellularLocation>
        <location evidence="1">Cell membrane</location>
        <topology evidence="1">Multi-pass membrane protein</topology>
    </subcellularLocation>
</comment>
<feature type="transmembrane region" description="Helical" evidence="7">
    <location>
        <begin position="155"/>
        <end position="175"/>
    </location>
</feature>
<evidence type="ECO:0000256" key="6">
    <source>
        <dbReference type="ARBA" id="ARBA00023136"/>
    </source>
</evidence>
<keyword evidence="5 7" id="KW-1133">Transmembrane helix</keyword>
<organism evidence="10 11">
    <name type="scientific">Lachnospira eligens</name>
    <dbReference type="NCBI Taxonomy" id="39485"/>
    <lineage>
        <taxon>Bacteria</taxon>
        <taxon>Bacillati</taxon>
        <taxon>Bacillota</taxon>
        <taxon>Clostridia</taxon>
        <taxon>Lachnospirales</taxon>
        <taxon>Lachnospiraceae</taxon>
        <taxon>Lachnospira</taxon>
    </lineage>
</organism>
<dbReference type="GO" id="GO:0005886">
    <property type="term" value="C:plasma membrane"/>
    <property type="evidence" value="ECO:0007669"/>
    <property type="project" value="UniProtKB-SubCell"/>
</dbReference>
<dbReference type="InterPro" id="IPR039421">
    <property type="entry name" value="Type_1_exporter"/>
</dbReference>
<evidence type="ECO:0000256" key="2">
    <source>
        <dbReference type="ARBA" id="ARBA00022692"/>
    </source>
</evidence>
<dbReference type="InterPro" id="IPR036640">
    <property type="entry name" value="ABC1_TM_sf"/>
</dbReference>
<dbReference type="EMBL" id="QSHM01000020">
    <property type="protein sequence ID" value="RHC11550.1"/>
    <property type="molecule type" value="Genomic_DNA"/>
</dbReference>
<feature type="transmembrane region" description="Helical" evidence="7">
    <location>
        <begin position="12"/>
        <end position="33"/>
    </location>
</feature>
<keyword evidence="6 7" id="KW-0472">Membrane</keyword>
<reference evidence="10 11" key="1">
    <citation type="submission" date="2018-08" db="EMBL/GenBank/DDBJ databases">
        <title>A genome reference for cultivated species of the human gut microbiota.</title>
        <authorList>
            <person name="Zou Y."/>
            <person name="Xue W."/>
            <person name="Luo G."/>
        </authorList>
    </citation>
    <scope>NUCLEOTIDE SEQUENCE [LARGE SCALE GENOMIC DNA]</scope>
    <source>
        <strain evidence="10 11">AM37-3BH</strain>
    </source>
</reference>
<proteinExistence type="predicted"/>
<evidence type="ECO:0000259" key="9">
    <source>
        <dbReference type="PROSITE" id="PS50929"/>
    </source>
</evidence>
<dbReference type="PROSITE" id="PS00211">
    <property type="entry name" value="ABC_TRANSPORTER_1"/>
    <property type="match status" value="1"/>
</dbReference>
<dbReference type="AlphaFoldDB" id="A0A413YR79"/>
<keyword evidence="2 7" id="KW-0812">Transmembrane</keyword>
<dbReference type="CDD" id="cd07346">
    <property type="entry name" value="ABC_6TM_exporters"/>
    <property type="match status" value="1"/>
</dbReference>
<evidence type="ECO:0000313" key="11">
    <source>
        <dbReference type="Proteomes" id="UP000285844"/>
    </source>
</evidence>
<name>A0A413YR79_9FIRM</name>
<keyword evidence="4 10" id="KW-0067">ATP-binding</keyword>
<dbReference type="SUPFAM" id="SSF52540">
    <property type="entry name" value="P-loop containing nucleoside triphosphate hydrolases"/>
    <property type="match status" value="1"/>
</dbReference>
<evidence type="ECO:0000256" key="3">
    <source>
        <dbReference type="ARBA" id="ARBA00022741"/>
    </source>
</evidence>
<dbReference type="Pfam" id="PF00005">
    <property type="entry name" value="ABC_tran"/>
    <property type="match status" value="1"/>
</dbReference>
<dbReference type="GO" id="GO:0005524">
    <property type="term" value="F:ATP binding"/>
    <property type="evidence" value="ECO:0007669"/>
    <property type="project" value="UniProtKB-KW"/>
</dbReference>
<feature type="transmembrane region" description="Helical" evidence="7">
    <location>
        <begin position="53"/>
        <end position="74"/>
    </location>
</feature>
<dbReference type="GO" id="GO:0140359">
    <property type="term" value="F:ABC-type transporter activity"/>
    <property type="evidence" value="ECO:0007669"/>
    <property type="project" value="InterPro"/>
</dbReference>
<protein>
    <submittedName>
        <fullName evidence="10">ABC transporter ATP-binding protein</fullName>
    </submittedName>
</protein>
<dbReference type="PANTHER" id="PTHR24221">
    <property type="entry name" value="ATP-BINDING CASSETTE SUB-FAMILY B"/>
    <property type="match status" value="1"/>
</dbReference>
<sequence>MKKQNIYLKLSVKYIYYFLLFIVFSYFLSHILVEGSKIISVAINDMIAGKFVNLKSIFFTILIFVILSTLISFFKKLCGEQFSLVIQKESKNYIVKKIEEIEYAYINEHTGTLITKLISDIEKIGQLYSEIIPEIFQSIITIIALSYSIFKMDWILLLSIVICYPLVMCISNNLAKNINRLAKSRRAKYDELTQVANDDIAGIAIARSYGLNKILNERVEKIANDILGNEIYRNKYQAIGNVIQSLVKWIPSVICSLIALMEFFKGQLSIGDMMAFIILFNKISSPMSELPFKINDGRELLISIKRINEIMAAPKEHSGTYCGNTSDLSKTESVICFKDVSFWYNSNREKRVFDKLNIDIKKGTTTAIVGSSGVGKSTLFKIICGLEKVREGDYYLYEQNFRNWNLTAARKEIALVSQNVFLFADTIFSNITYGMDDVSIEVVIDACKAACIHDYIITLPDGYQTFIGENGVNLSGGQRQRLTIARAFLKSSSILLLDEPTSALDVKTEEAINRIIETRKNNQTVIIIAHRLSTIRNADDIIVLHKGKVAERGCHFELLGKEGLYSKLYNNECETGIE</sequence>
<feature type="domain" description="ABC transporter" evidence="8">
    <location>
        <begin position="335"/>
        <end position="571"/>
    </location>
</feature>
<evidence type="ECO:0000256" key="7">
    <source>
        <dbReference type="SAM" id="Phobius"/>
    </source>
</evidence>
<dbReference type="Pfam" id="PF00664">
    <property type="entry name" value="ABC_membrane"/>
    <property type="match status" value="1"/>
</dbReference>
<dbReference type="InterPro" id="IPR003439">
    <property type="entry name" value="ABC_transporter-like_ATP-bd"/>
</dbReference>
<comment type="caution">
    <text evidence="10">The sequence shown here is derived from an EMBL/GenBank/DDBJ whole genome shotgun (WGS) entry which is preliminary data.</text>
</comment>
<dbReference type="Gene3D" id="3.40.50.300">
    <property type="entry name" value="P-loop containing nucleotide triphosphate hydrolases"/>
    <property type="match status" value="1"/>
</dbReference>
<dbReference type="Gene3D" id="1.20.1560.10">
    <property type="entry name" value="ABC transporter type 1, transmembrane domain"/>
    <property type="match status" value="1"/>
</dbReference>
<evidence type="ECO:0000259" key="8">
    <source>
        <dbReference type="PROSITE" id="PS50893"/>
    </source>
</evidence>
<evidence type="ECO:0000256" key="4">
    <source>
        <dbReference type="ARBA" id="ARBA00022840"/>
    </source>
</evidence>
<dbReference type="GO" id="GO:0016887">
    <property type="term" value="F:ATP hydrolysis activity"/>
    <property type="evidence" value="ECO:0007669"/>
    <property type="project" value="InterPro"/>
</dbReference>
<dbReference type="Proteomes" id="UP000285844">
    <property type="component" value="Unassembled WGS sequence"/>
</dbReference>
<accession>A0A413YR79</accession>
<evidence type="ECO:0000256" key="5">
    <source>
        <dbReference type="ARBA" id="ARBA00022989"/>
    </source>
</evidence>
<dbReference type="InterPro" id="IPR011527">
    <property type="entry name" value="ABC1_TM_dom"/>
</dbReference>
<feature type="domain" description="ABC transmembrane type-1" evidence="9">
    <location>
        <begin position="19"/>
        <end position="299"/>
    </location>
</feature>
<dbReference type="SUPFAM" id="SSF90123">
    <property type="entry name" value="ABC transporter transmembrane region"/>
    <property type="match status" value="1"/>
</dbReference>
<dbReference type="InterPro" id="IPR017871">
    <property type="entry name" value="ABC_transporter-like_CS"/>
</dbReference>
<keyword evidence="3" id="KW-0547">Nucleotide-binding</keyword>
<evidence type="ECO:0000256" key="1">
    <source>
        <dbReference type="ARBA" id="ARBA00004651"/>
    </source>
</evidence>
<dbReference type="FunFam" id="3.40.50.300:FF:000218">
    <property type="entry name" value="Multidrug ABC transporter ATP-binding protein"/>
    <property type="match status" value="1"/>
</dbReference>
<dbReference type="InterPro" id="IPR003593">
    <property type="entry name" value="AAA+_ATPase"/>
</dbReference>
<dbReference type="GO" id="GO:0034040">
    <property type="term" value="F:ATPase-coupled lipid transmembrane transporter activity"/>
    <property type="evidence" value="ECO:0007669"/>
    <property type="project" value="TreeGrafter"/>
</dbReference>
<gene>
    <name evidence="10" type="ORF">DW858_12935</name>
</gene>
<dbReference type="InterPro" id="IPR027417">
    <property type="entry name" value="P-loop_NTPase"/>
</dbReference>
<evidence type="ECO:0000313" key="10">
    <source>
        <dbReference type="EMBL" id="RHC11550.1"/>
    </source>
</evidence>
<dbReference type="PROSITE" id="PS50929">
    <property type="entry name" value="ABC_TM1F"/>
    <property type="match status" value="1"/>
</dbReference>
<dbReference type="PROSITE" id="PS50893">
    <property type="entry name" value="ABC_TRANSPORTER_2"/>
    <property type="match status" value="1"/>
</dbReference>